<comment type="caution">
    <text evidence="2">The sequence shown here is derived from an EMBL/GenBank/DDBJ whole genome shotgun (WGS) entry which is preliminary data.</text>
</comment>
<gene>
    <name evidence="2" type="ORF">DKX38_027518</name>
</gene>
<proteinExistence type="predicted"/>
<organism evidence="2 3">
    <name type="scientific">Salix brachista</name>
    <dbReference type="NCBI Taxonomy" id="2182728"/>
    <lineage>
        <taxon>Eukaryota</taxon>
        <taxon>Viridiplantae</taxon>
        <taxon>Streptophyta</taxon>
        <taxon>Embryophyta</taxon>
        <taxon>Tracheophyta</taxon>
        <taxon>Spermatophyta</taxon>
        <taxon>Magnoliopsida</taxon>
        <taxon>eudicotyledons</taxon>
        <taxon>Gunneridae</taxon>
        <taxon>Pentapetalae</taxon>
        <taxon>rosids</taxon>
        <taxon>fabids</taxon>
        <taxon>Malpighiales</taxon>
        <taxon>Salicaceae</taxon>
        <taxon>Saliceae</taxon>
        <taxon>Salix</taxon>
    </lineage>
</organism>
<dbReference type="AlphaFoldDB" id="A0A5N5JG95"/>
<reference evidence="3" key="1">
    <citation type="journal article" date="2019" name="Gigascience">
        <title>De novo genome assembly of the endangered Acer yangbiense, a plant species with extremely small populations endemic to Yunnan Province, China.</title>
        <authorList>
            <person name="Yang J."/>
            <person name="Wariss H.M."/>
            <person name="Tao L."/>
            <person name="Zhang R."/>
            <person name="Yun Q."/>
            <person name="Hollingsworth P."/>
            <person name="Dao Z."/>
            <person name="Luo G."/>
            <person name="Guo H."/>
            <person name="Ma Y."/>
            <person name="Sun W."/>
        </authorList>
    </citation>
    <scope>NUCLEOTIDE SEQUENCE [LARGE SCALE GENOMIC DNA]</scope>
    <source>
        <strain evidence="3">cv. br00</strain>
    </source>
</reference>
<feature type="signal peptide" evidence="1">
    <location>
        <begin position="1"/>
        <end position="33"/>
    </location>
</feature>
<sequence length="83" mass="8816">MAGTVAEPEDMDKSSIKLVFLVVLLAFAVGTQCGDAAFVRKACQTSKDCLVLGPKCKCFDHFCLCAARPDEQVLGARPLVGNP</sequence>
<evidence type="ECO:0000313" key="3">
    <source>
        <dbReference type="Proteomes" id="UP000326939"/>
    </source>
</evidence>
<feature type="chain" id="PRO_5024347304" evidence="1">
    <location>
        <begin position="34"/>
        <end position="83"/>
    </location>
</feature>
<accession>A0A5N5JG95</accession>
<keyword evidence="3" id="KW-1185">Reference proteome</keyword>
<evidence type="ECO:0000313" key="2">
    <source>
        <dbReference type="EMBL" id="KAB5516870.1"/>
    </source>
</evidence>
<protein>
    <submittedName>
        <fullName evidence="2">Uncharacterized protein</fullName>
    </submittedName>
</protein>
<evidence type="ECO:0000256" key="1">
    <source>
        <dbReference type="SAM" id="SignalP"/>
    </source>
</evidence>
<dbReference type="EMBL" id="VDCV01000017">
    <property type="protein sequence ID" value="KAB5516870.1"/>
    <property type="molecule type" value="Genomic_DNA"/>
</dbReference>
<keyword evidence="1" id="KW-0732">Signal</keyword>
<name>A0A5N5JG95_9ROSI</name>
<dbReference type="Proteomes" id="UP000326939">
    <property type="component" value="Chromosome 17"/>
</dbReference>